<dbReference type="AlphaFoldDB" id="A0A397UG18"/>
<dbReference type="SUPFAM" id="SSF52047">
    <property type="entry name" value="RNI-like"/>
    <property type="match status" value="1"/>
</dbReference>
<evidence type="ECO:0000313" key="1">
    <source>
        <dbReference type="EMBL" id="RIB08017.1"/>
    </source>
</evidence>
<organism evidence="1 2">
    <name type="scientific">Gigaspora rosea</name>
    <dbReference type="NCBI Taxonomy" id="44941"/>
    <lineage>
        <taxon>Eukaryota</taxon>
        <taxon>Fungi</taxon>
        <taxon>Fungi incertae sedis</taxon>
        <taxon>Mucoromycota</taxon>
        <taxon>Glomeromycotina</taxon>
        <taxon>Glomeromycetes</taxon>
        <taxon>Diversisporales</taxon>
        <taxon>Gigasporaceae</taxon>
        <taxon>Gigaspora</taxon>
    </lineage>
</organism>
<proteinExistence type="predicted"/>
<evidence type="ECO:0000313" key="2">
    <source>
        <dbReference type="Proteomes" id="UP000266673"/>
    </source>
</evidence>
<dbReference type="Proteomes" id="UP000266673">
    <property type="component" value="Unassembled WGS sequence"/>
</dbReference>
<dbReference type="Gene3D" id="3.80.10.10">
    <property type="entry name" value="Ribonuclease Inhibitor"/>
    <property type="match status" value="1"/>
</dbReference>
<dbReference type="InterPro" id="IPR032675">
    <property type="entry name" value="LRR_dom_sf"/>
</dbReference>
<gene>
    <name evidence="1" type="ORF">C2G38_2045513</name>
</gene>
<evidence type="ECO:0008006" key="3">
    <source>
        <dbReference type="Google" id="ProtNLM"/>
    </source>
</evidence>
<reference evidence="1 2" key="1">
    <citation type="submission" date="2018-06" db="EMBL/GenBank/DDBJ databases">
        <title>Comparative genomics reveals the genomic features of Rhizophagus irregularis, R. cerebriforme, R. diaphanum and Gigaspora rosea, and their symbiotic lifestyle signature.</title>
        <authorList>
            <person name="Morin E."/>
            <person name="San Clemente H."/>
            <person name="Chen E.C.H."/>
            <person name="De La Providencia I."/>
            <person name="Hainaut M."/>
            <person name="Kuo A."/>
            <person name="Kohler A."/>
            <person name="Murat C."/>
            <person name="Tang N."/>
            <person name="Roy S."/>
            <person name="Loubradou J."/>
            <person name="Henrissat B."/>
            <person name="Grigoriev I.V."/>
            <person name="Corradi N."/>
            <person name="Roux C."/>
            <person name="Martin F.M."/>
        </authorList>
    </citation>
    <scope>NUCLEOTIDE SEQUENCE [LARGE SCALE GENOMIC DNA]</scope>
    <source>
        <strain evidence="1 2">DAOM 194757</strain>
    </source>
</reference>
<name>A0A397UG18_9GLOM</name>
<keyword evidence="2" id="KW-1185">Reference proteome</keyword>
<comment type="caution">
    <text evidence="1">The sequence shown here is derived from an EMBL/GenBank/DDBJ whole genome shotgun (WGS) entry which is preliminary data.</text>
</comment>
<dbReference type="OrthoDB" id="660555at2759"/>
<sequence length="308" mass="35780">MAVPILWQDPFSSDRRPLFIPKYFSSLGEDEKFILKEDLEKHGINEDFSNTIFDYAKFLKVLDLWNLDNKVGRWIAFKLSLAKVNHIINLLIKLFIESGATLHKLDLNFPVWIELKPVIFYVLEENKQFFSRIQHLCLGKKISDNHIGSAATLLKALAKSTTKISTIELQWFESICKPQLLHALINVIKSQEQLRLFFLDGDYGGYPTEFYGIISALESQKNSLQEVILDHCDFSAEFEVLNKCKNLETLRIRNCTTRLLKLLDYKVSTLYVVDFQNYAMPLIFEKSGKLLQRLILELNGEFGKFRDE</sequence>
<protein>
    <recommendedName>
        <fullName evidence="3">F-box domain-containing protein</fullName>
    </recommendedName>
</protein>
<accession>A0A397UG18</accession>
<dbReference type="EMBL" id="QKWP01001565">
    <property type="protein sequence ID" value="RIB08017.1"/>
    <property type="molecule type" value="Genomic_DNA"/>
</dbReference>